<reference evidence="1" key="1">
    <citation type="submission" date="2022-06" db="EMBL/GenBank/DDBJ databases">
        <title>Phylogenomic reconstructions and comparative analyses of Kickxellomycotina fungi.</title>
        <authorList>
            <person name="Reynolds N.K."/>
            <person name="Stajich J.E."/>
            <person name="Barry K."/>
            <person name="Grigoriev I.V."/>
            <person name="Crous P."/>
            <person name="Smith M.E."/>
        </authorList>
    </citation>
    <scope>NUCLEOTIDE SEQUENCE</scope>
    <source>
        <strain evidence="1">RSA 2271</strain>
    </source>
</reference>
<organism evidence="1 2">
    <name type="scientific">Spiromyces aspiralis</name>
    <dbReference type="NCBI Taxonomy" id="68401"/>
    <lineage>
        <taxon>Eukaryota</taxon>
        <taxon>Fungi</taxon>
        <taxon>Fungi incertae sedis</taxon>
        <taxon>Zoopagomycota</taxon>
        <taxon>Kickxellomycotina</taxon>
        <taxon>Kickxellomycetes</taxon>
        <taxon>Kickxellales</taxon>
        <taxon>Kickxellaceae</taxon>
        <taxon>Spiromyces</taxon>
    </lineage>
</organism>
<dbReference type="EMBL" id="JAMZIH010008066">
    <property type="protein sequence ID" value="KAJ1672632.1"/>
    <property type="molecule type" value="Genomic_DNA"/>
</dbReference>
<name>A0ACC1H950_9FUNG</name>
<feature type="non-terminal residue" evidence="1">
    <location>
        <position position="344"/>
    </location>
</feature>
<feature type="non-terminal residue" evidence="1">
    <location>
        <position position="1"/>
    </location>
</feature>
<comment type="caution">
    <text evidence="1">The sequence shown here is derived from an EMBL/GenBank/DDBJ whole genome shotgun (WGS) entry which is preliminary data.</text>
</comment>
<accession>A0ACC1H950</accession>
<proteinExistence type="predicted"/>
<evidence type="ECO:0000313" key="1">
    <source>
        <dbReference type="EMBL" id="KAJ1672632.1"/>
    </source>
</evidence>
<evidence type="ECO:0000313" key="2">
    <source>
        <dbReference type="Proteomes" id="UP001145114"/>
    </source>
</evidence>
<gene>
    <name evidence="1" type="ORF">EV182_006802</name>
</gene>
<sequence>IVLAPAFVTLNAYAGSNVSSIWYIASYMLGYLPFLLIGARAYLDVSRIGAFVTGFALFLAFGAAAGSASRAIVIVVSRAFQAAGGGILSACAYLWTCELVPANSPARGRLRAACHALLTTAVLAGLGLSQIVGAAFVERGSWRWNHYVVLPFLVIPVLVTVFALEEQQRRPAAGAPSLARRLREFDWAGSALLTGAVVMVVTGLTFGGNEHRWDSAAPSCLIVFGVVDAGLFLAFEGLWARRPLLRVRRWLGGFNHQLAVLSAIFLGMATYSLFLYVPIFGIVVRHLGPIDAAVEQLAFWVPAVGTSLLCCLLAASPVFRHARRLAHWVVVPVGCALFAIGCGL</sequence>
<dbReference type="Proteomes" id="UP001145114">
    <property type="component" value="Unassembled WGS sequence"/>
</dbReference>
<keyword evidence="2" id="KW-1185">Reference proteome</keyword>
<protein>
    <submittedName>
        <fullName evidence="1">Uncharacterized protein</fullName>
    </submittedName>
</protein>